<dbReference type="InterPro" id="IPR011076">
    <property type="entry name" value="Malate_synth_sf"/>
</dbReference>
<comment type="catalytic activity">
    <reaction evidence="8 10">
        <text>glyoxylate + acetyl-CoA + H2O = (S)-malate + CoA + H(+)</text>
        <dbReference type="Rhea" id="RHEA:18181"/>
        <dbReference type="ChEBI" id="CHEBI:15377"/>
        <dbReference type="ChEBI" id="CHEBI:15378"/>
        <dbReference type="ChEBI" id="CHEBI:15589"/>
        <dbReference type="ChEBI" id="CHEBI:36655"/>
        <dbReference type="ChEBI" id="CHEBI:57287"/>
        <dbReference type="ChEBI" id="CHEBI:57288"/>
        <dbReference type="EC" id="2.3.3.9"/>
    </reaction>
</comment>
<dbReference type="InterPro" id="IPR019830">
    <property type="entry name" value="Malate_synthase_CS"/>
</dbReference>
<feature type="domain" description="Malate synthase TIM barrel" evidence="11">
    <location>
        <begin position="163"/>
        <end position="407"/>
    </location>
</feature>
<feature type="domain" description="Malate synthase N-terminal" evidence="12">
    <location>
        <begin position="9"/>
        <end position="72"/>
    </location>
</feature>
<dbReference type="NCBIfam" id="TIGR01344">
    <property type="entry name" value="malate_syn_A"/>
    <property type="match status" value="1"/>
</dbReference>
<comment type="subcellular location">
    <subcellularLocation>
        <location evidence="1">Peroxisome</location>
    </subcellularLocation>
</comment>
<keyword evidence="5 10" id="KW-0816">Tricarboxylic acid cycle</keyword>
<dbReference type="InterPro" id="IPR044856">
    <property type="entry name" value="Malate_synth_C_sf"/>
</dbReference>
<evidence type="ECO:0000313" key="15">
    <source>
        <dbReference type="Proteomes" id="UP000053789"/>
    </source>
</evidence>
<evidence type="ECO:0000259" key="11">
    <source>
        <dbReference type="Pfam" id="PF01274"/>
    </source>
</evidence>
<dbReference type="EMBL" id="KN846980">
    <property type="protein sequence ID" value="KIW98373.1"/>
    <property type="molecule type" value="Genomic_DNA"/>
</dbReference>
<dbReference type="RefSeq" id="XP_016625042.1">
    <property type="nucleotide sequence ID" value="XM_016757793.1"/>
</dbReference>
<dbReference type="GO" id="GO:0006099">
    <property type="term" value="P:tricarboxylic acid cycle"/>
    <property type="evidence" value="ECO:0007669"/>
    <property type="project" value="UniProtKB-KW"/>
</dbReference>
<dbReference type="InterPro" id="IPR046363">
    <property type="entry name" value="MS_N_TIM-barrel_dom"/>
</dbReference>
<dbReference type="Gene3D" id="1.20.1220.12">
    <property type="entry name" value="Malate synthase, domain III"/>
    <property type="match status" value="1"/>
</dbReference>
<dbReference type="GO" id="GO:0005782">
    <property type="term" value="C:peroxisomal matrix"/>
    <property type="evidence" value="ECO:0007669"/>
    <property type="project" value="TreeGrafter"/>
</dbReference>
<dbReference type="EC" id="2.3.3.9" evidence="3 10"/>
<reference evidence="14" key="1">
    <citation type="submission" date="2015-01" db="EMBL/GenBank/DDBJ databases">
        <title>The Genome Sequence of Cladophialophora bantiana CBS 173.52.</title>
        <authorList>
            <consortium name="The Broad Institute Genomics Platform"/>
            <person name="Cuomo C."/>
            <person name="de Hoog S."/>
            <person name="Gorbushina A."/>
            <person name="Stielow B."/>
            <person name="Teixiera M."/>
            <person name="Abouelleil A."/>
            <person name="Chapman S.B."/>
            <person name="Priest M."/>
            <person name="Young S.K."/>
            <person name="Wortman J."/>
            <person name="Nusbaum C."/>
            <person name="Birren B."/>
        </authorList>
    </citation>
    <scope>NUCLEOTIDE SEQUENCE [LARGE SCALE GENOMIC DNA]</scope>
    <source>
        <strain evidence="14">CBS 173.52</strain>
    </source>
</reference>
<dbReference type="InterPro" id="IPR006252">
    <property type="entry name" value="Malate_synthA"/>
</dbReference>
<keyword evidence="7" id="KW-0576">Peroxisome</keyword>
<dbReference type="FunFam" id="1.20.1220.12:FF:000001">
    <property type="entry name" value="Malate synthase"/>
    <property type="match status" value="1"/>
</dbReference>
<dbReference type="GeneID" id="27692961"/>
<sequence length="541" mass="61511">MASIESINEGVAINGAVKDSYRKILTPEATAFLALLHRTFNGTRKALLQRRVIRQQELDKGNLPDFLPETKHIRDNDAWKGAPPAPGLIDRRVEITGPTDRKMVVNALNSNVWTYMADFEDAQAPTWDNQVSGQVNLYDAIRRQIDFKQGEKEYKLRTDRSVTLIARPRGWHLDEKHFTVDGEPISGSLFDFGLYFFHNAFELVKRGTGPYYYLPKMESHLEARLWNDVFNLSQDYIGMRRGTIRGTVLIETITAAFEMDEIIYELRDHSAGLNCGRWDYIFSVIKKFRQNPNFVLPDRSAVTMTVPFMDAYVRLLIKTCHRRGVHAMGGMAAQIPIKDNPEANDKAMENVRQDKLREVRAGHDGTWVAHPALASIASDVFNKYMPTPNQLYRRREDVYVTKNDLLNMNMPGTVTEDGIRKNLNIGLGYMEGWLRGVGCVPINYLMEDAATAEVSRSQLWQWVKHGVKTAEGRTVDKAYALKLLREQAEELASKAPKGNKYQVAARYFETQVTGEDYADFLTSLLYNEITTVGSSQPVAKL</sequence>
<organism evidence="14 15">
    <name type="scientific">Cladophialophora bantiana (strain ATCC 10958 / CBS 173.52 / CDC B-1940 / NIH 8579)</name>
    <name type="common">Xylohypha bantiana</name>
    <dbReference type="NCBI Taxonomy" id="1442370"/>
    <lineage>
        <taxon>Eukaryota</taxon>
        <taxon>Fungi</taxon>
        <taxon>Dikarya</taxon>
        <taxon>Ascomycota</taxon>
        <taxon>Pezizomycotina</taxon>
        <taxon>Eurotiomycetes</taxon>
        <taxon>Chaetothyriomycetidae</taxon>
        <taxon>Chaetothyriales</taxon>
        <taxon>Herpotrichiellaceae</taxon>
        <taxon>Cladophialophora</taxon>
    </lineage>
</organism>
<evidence type="ECO:0000256" key="8">
    <source>
        <dbReference type="ARBA" id="ARBA00047918"/>
    </source>
</evidence>
<evidence type="ECO:0000256" key="5">
    <source>
        <dbReference type="ARBA" id="ARBA00022532"/>
    </source>
</evidence>
<dbReference type="PANTHER" id="PTHR42902">
    <property type="entry name" value="MALATE SYNTHASE"/>
    <property type="match status" value="1"/>
</dbReference>
<keyword evidence="4 10" id="KW-0329">Glyoxylate bypass</keyword>
<evidence type="ECO:0000256" key="9">
    <source>
        <dbReference type="PIRSR" id="PIRSR001363-1"/>
    </source>
</evidence>
<dbReference type="OrthoDB" id="186072at2759"/>
<dbReference type="Pfam" id="PF01274">
    <property type="entry name" value="MS_TIM-barrel"/>
    <property type="match status" value="1"/>
</dbReference>
<comment type="pathway">
    <text evidence="10">Carbohydrate metabolism; glyoxylate cycle; (S)-malate from isocitrate: step 2/2.</text>
</comment>
<dbReference type="PROSITE" id="PS00510">
    <property type="entry name" value="MALATE_SYNTHASE"/>
    <property type="match status" value="1"/>
</dbReference>
<protein>
    <recommendedName>
        <fullName evidence="3 10">Malate synthase</fullName>
        <ecNumber evidence="3 10">2.3.3.9</ecNumber>
    </recommendedName>
</protein>
<dbReference type="Pfam" id="PF20656">
    <property type="entry name" value="MS_N"/>
    <property type="match status" value="1"/>
</dbReference>
<dbReference type="CDD" id="cd00727">
    <property type="entry name" value="malate_synt_A"/>
    <property type="match status" value="1"/>
</dbReference>
<dbReference type="SUPFAM" id="SSF51645">
    <property type="entry name" value="Malate synthase G"/>
    <property type="match status" value="1"/>
</dbReference>
<gene>
    <name evidence="14" type="ORF">Z519_00033</name>
</gene>
<keyword evidence="6 10" id="KW-0808">Transferase</keyword>
<dbReference type="UniPathway" id="UPA00703">
    <property type="reaction ID" value="UER00720"/>
</dbReference>
<evidence type="ECO:0000256" key="2">
    <source>
        <dbReference type="ARBA" id="ARBA00006394"/>
    </source>
</evidence>
<dbReference type="Pfam" id="PF20659">
    <property type="entry name" value="MS_C"/>
    <property type="match status" value="1"/>
</dbReference>
<evidence type="ECO:0000256" key="1">
    <source>
        <dbReference type="ARBA" id="ARBA00004275"/>
    </source>
</evidence>
<dbReference type="InterPro" id="IPR048356">
    <property type="entry name" value="MS_N"/>
</dbReference>
<name>A0A0D2HY64_CLAB1</name>
<dbReference type="VEuPathDB" id="FungiDB:Z519_00033"/>
<evidence type="ECO:0000256" key="3">
    <source>
        <dbReference type="ARBA" id="ARBA00012636"/>
    </source>
</evidence>
<dbReference type="PIRSF" id="PIRSF001363">
    <property type="entry name" value="Malate_synth"/>
    <property type="match status" value="1"/>
</dbReference>
<dbReference type="GO" id="GO:0006097">
    <property type="term" value="P:glyoxylate cycle"/>
    <property type="evidence" value="ECO:0007669"/>
    <property type="project" value="UniProtKB-UniPathway"/>
</dbReference>
<evidence type="ECO:0000256" key="4">
    <source>
        <dbReference type="ARBA" id="ARBA00022435"/>
    </source>
</evidence>
<proteinExistence type="inferred from homology"/>
<feature type="domain" description="Malate synthase C-terminal" evidence="13">
    <location>
        <begin position="414"/>
        <end position="529"/>
    </location>
</feature>
<evidence type="ECO:0000259" key="12">
    <source>
        <dbReference type="Pfam" id="PF20656"/>
    </source>
</evidence>
<dbReference type="AlphaFoldDB" id="A0A0D2HY64"/>
<evidence type="ECO:0000313" key="14">
    <source>
        <dbReference type="EMBL" id="KIW98373.1"/>
    </source>
</evidence>
<dbReference type="InterPro" id="IPR048355">
    <property type="entry name" value="MS_C"/>
</dbReference>
<comment type="similarity">
    <text evidence="2 10">Belongs to the malate synthase family.</text>
</comment>
<feature type="active site" description="Proton acceptor" evidence="9">
    <location>
        <position position="167"/>
    </location>
</feature>
<dbReference type="InterPro" id="IPR001465">
    <property type="entry name" value="Malate_synthase_TIM"/>
</dbReference>
<keyword evidence="15" id="KW-1185">Reference proteome</keyword>
<evidence type="ECO:0000256" key="6">
    <source>
        <dbReference type="ARBA" id="ARBA00022679"/>
    </source>
</evidence>
<dbReference type="PANTHER" id="PTHR42902:SF1">
    <property type="entry name" value="MALATE SYNTHASE 1-RELATED"/>
    <property type="match status" value="1"/>
</dbReference>
<dbReference type="Proteomes" id="UP000053789">
    <property type="component" value="Unassembled WGS sequence"/>
</dbReference>
<dbReference type="HOGENOM" id="CLU_018928_3_0_1"/>
<evidence type="ECO:0000256" key="7">
    <source>
        <dbReference type="ARBA" id="ARBA00023140"/>
    </source>
</evidence>
<dbReference type="FunFam" id="3.20.20.360:FF:000001">
    <property type="entry name" value="Malate synthase"/>
    <property type="match status" value="1"/>
</dbReference>
<accession>A0A0D2HY64</accession>
<dbReference type="Gene3D" id="3.20.20.360">
    <property type="entry name" value="Malate synthase, domain 3"/>
    <property type="match status" value="1"/>
</dbReference>
<evidence type="ECO:0000259" key="13">
    <source>
        <dbReference type="Pfam" id="PF20659"/>
    </source>
</evidence>
<dbReference type="GO" id="GO:0004474">
    <property type="term" value="F:malate synthase activity"/>
    <property type="evidence" value="ECO:0007669"/>
    <property type="project" value="UniProtKB-EC"/>
</dbReference>
<feature type="active site" description="Proton donor" evidence="9">
    <location>
        <position position="448"/>
    </location>
</feature>
<evidence type="ECO:0000256" key="10">
    <source>
        <dbReference type="RuleBase" id="RU000555"/>
    </source>
</evidence>